<protein>
    <submittedName>
        <fullName evidence="1">Uncharacterized protein</fullName>
    </submittedName>
</protein>
<keyword evidence="2" id="KW-1185">Reference proteome</keyword>
<name>A0A6A1WG82_9ROSI</name>
<sequence length="68" mass="7165">MASSISMASSQGNDDSSDLYASGLRAKSKRSTTAANPGRRFYGCILYGKQVVSCIICLNGMFKGSCAM</sequence>
<proteinExistence type="predicted"/>
<organism evidence="1 2">
    <name type="scientific">Morella rubra</name>
    <name type="common">Chinese bayberry</name>
    <dbReference type="NCBI Taxonomy" id="262757"/>
    <lineage>
        <taxon>Eukaryota</taxon>
        <taxon>Viridiplantae</taxon>
        <taxon>Streptophyta</taxon>
        <taxon>Embryophyta</taxon>
        <taxon>Tracheophyta</taxon>
        <taxon>Spermatophyta</taxon>
        <taxon>Magnoliopsida</taxon>
        <taxon>eudicotyledons</taxon>
        <taxon>Gunneridae</taxon>
        <taxon>Pentapetalae</taxon>
        <taxon>rosids</taxon>
        <taxon>fabids</taxon>
        <taxon>Fagales</taxon>
        <taxon>Myricaceae</taxon>
        <taxon>Morella</taxon>
    </lineage>
</organism>
<evidence type="ECO:0000313" key="2">
    <source>
        <dbReference type="Proteomes" id="UP000516437"/>
    </source>
</evidence>
<gene>
    <name evidence="1" type="ORF">CJ030_MR2G005736</name>
</gene>
<dbReference type="AlphaFoldDB" id="A0A6A1WG82"/>
<reference evidence="1 2" key="1">
    <citation type="journal article" date="2019" name="Plant Biotechnol. J.">
        <title>The red bayberry genome and genetic basis of sex determination.</title>
        <authorList>
            <person name="Jia H.M."/>
            <person name="Jia H.J."/>
            <person name="Cai Q.L."/>
            <person name="Wang Y."/>
            <person name="Zhao H.B."/>
            <person name="Yang W.F."/>
            <person name="Wang G.Y."/>
            <person name="Li Y.H."/>
            <person name="Zhan D.L."/>
            <person name="Shen Y.T."/>
            <person name="Niu Q.F."/>
            <person name="Chang L."/>
            <person name="Qiu J."/>
            <person name="Zhao L."/>
            <person name="Xie H.B."/>
            <person name="Fu W.Y."/>
            <person name="Jin J."/>
            <person name="Li X.W."/>
            <person name="Jiao Y."/>
            <person name="Zhou C.C."/>
            <person name="Tu T."/>
            <person name="Chai C.Y."/>
            <person name="Gao J.L."/>
            <person name="Fan L.J."/>
            <person name="van de Weg E."/>
            <person name="Wang J.Y."/>
            <person name="Gao Z.S."/>
        </authorList>
    </citation>
    <scope>NUCLEOTIDE SEQUENCE [LARGE SCALE GENOMIC DNA]</scope>
    <source>
        <tissue evidence="1">Leaves</tissue>
    </source>
</reference>
<evidence type="ECO:0000313" key="1">
    <source>
        <dbReference type="EMBL" id="KAB1224231.1"/>
    </source>
</evidence>
<accession>A0A6A1WG82</accession>
<dbReference type="Proteomes" id="UP000516437">
    <property type="component" value="Chromosome 2"/>
</dbReference>
<dbReference type="EMBL" id="RXIC02000020">
    <property type="protein sequence ID" value="KAB1224231.1"/>
    <property type="molecule type" value="Genomic_DNA"/>
</dbReference>
<comment type="caution">
    <text evidence="1">The sequence shown here is derived from an EMBL/GenBank/DDBJ whole genome shotgun (WGS) entry which is preliminary data.</text>
</comment>
<dbReference type="OrthoDB" id="1284371at2759"/>